<evidence type="ECO:0000259" key="1">
    <source>
        <dbReference type="Pfam" id="PF10633"/>
    </source>
</evidence>
<dbReference type="Proteomes" id="UP000419743">
    <property type="component" value="Unassembled WGS sequence"/>
</dbReference>
<feature type="domain" description="Alpha-galactosidase NEW3" evidence="1">
    <location>
        <begin position="1351"/>
        <end position="1415"/>
    </location>
</feature>
<feature type="domain" description="Golvesin/Xly CBD-like" evidence="2">
    <location>
        <begin position="1201"/>
        <end position="1321"/>
    </location>
</feature>
<dbReference type="PROSITE" id="PS51318">
    <property type="entry name" value="TAT"/>
    <property type="match status" value="1"/>
</dbReference>
<dbReference type="InterPro" id="IPR013783">
    <property type="entry name" value="Ig-like_fold"/>
</dbReference>
<evidence type="ECO:0000313" key="3">
    <source>
        <dbReference type="EMBL" id="VZO35617.1"/>
    </source>
</evidence>
<dbReference type="InterPro" id="IPR006311">
    <property type="entry name" value="TAT_signal"/>
</dbReference>
<dbReference type="InterPro" id="IPR018905">
    <property type="entry name" value="A-galactase_NEW3"/>
</dbReference>
<accession>A0A7M4DFC4</accession>
<dbReference type="EC" id="4.2.2.12" evidence="3"/>
<gene>
    <name evidence="3" type="primary">xly_4</name>
    <name evidence="3" type="ORF">HALOF300_00815</name>
</gene>
<organism evidence="3 4">
    <name type="scientific">Occultella aeris</name>
    <dbReference type="NCBI Taxonomy" id="2761496"/>
    <lineage>
        <taxon>Bacteria</taxon>
        <taxon>Bacillati</taxon>
        <taxon>Actinomycetota</taxon>
        <taxon>Actinomycetes</taxon>
        <taxon>Micrococcales</taxon>
        <taxon>Ruaniaceae</taxon>
        <taxon>Occultella</taxon>
    </lineage>
</organism>
<proteinExistence type="predicted"/>
<protein>
    <submittedName>
        <fullName evidence="3">Xanthan lyase</fullName>
        <ecNumber evidence="3">4.2.2.12</ecNumber>
    </submittedName>
</protein>
<sequence length="1571" mass="169796">MRDEAIDSIAAPNSVGAISRRSAIRLLVGAAVLPPVLGALNPTAAAADTVTNAPLPDALRRIEMPDLDVTELLQVTGPRHRLTMHRATWTGGGTYVRDLEVRTSSGWLPVTAPERRFDEQWVVLTGAEGSPNDYYASMHPNWVAFDSMEQVGRRTVELRSSVPGAYDLVVRWNLDGDNPEVQWTVTAAQAQHYVVGYQSFDTRRPDEVDEVLCGSRQHARVIEDAQSLGAWELMAPMTLAEHQIDGGPVTLGLYTPADVLEFEHERELGPDGQPFGMSLRNDTRDVQPVAYAPQAGRRSSLAAGEAFGYAFGIYAAPGPLHQAYADVVHDEYGYTDYRENVFDTSLTQTVFNLIDLTMIEPAEDDSEAFVPSFSGWWNRAKGFVDIENDQAVRTPIAGVLLSAFHLTGTPDLYDRRARPLIEYQLSRADVGHSPIKGKPVYGSLEKYRVGQITGDASTLVPLYRQTRGQSGALHRLAMRVIAQRPAKDARTPMSTPLQAYELTGNPAYLAEATAEGRRYLRDNIVTAYTTNRGENDFGYNYSKAWTELLVLFELTGDSDFLDASLAEARRYITQTQVRPIPRANVSVPNQPFIDAQLDRWSDSPVLPDYPLDDIPAESVPAWVVSTSGVTFEQLSTYKIGRGIENPGGGFSMIPVWAPFLLRLAQHTGDTLIHEVAHNLVVGRFTNYPGYYNRQFVAANMKPDFPLTGPPGTTCIYFHHIPAQLGLALDYLITEHLTRSAGQISFPRQFESNYVFFKYSTYGHAPGSFYGEEGVWPYFPPGIVDVSDHQLNWITAVGNDSLYLSLTSETTTPTMAIVTFSPELTGIQTRNQYDAELINADGTRESATIRGGRLRVLVPAKGLRAVVVRGVTMDVPWHWEPTATDRSGASFHEEDTDPTSNFGLVRALLLPRPARDGYDAYVQIDTETPTDLSYRVGEGTWQDAPEKVFPYEWSIGVDDPTATFSYRLTNGDVSTAEHTLHLPPSVTGICPPGVDACGEIEISPDTTPGDTLRARARIRNGTAAELAAAQVQLGVPDGWTAEPVDAPALVPATGHADWTFDVTVPDAQPAGPVTLTAVASWAGGTADLDGAEVNVLEPLRISALVALPARLTLPGESTEVTFAVLNVGPLARNGALTLSVPAGWTASATTVAYEVPGREEREYSVTLTSAATARPGTGHRLVATLENGTERALTIQIAGTEVIIDNADLWPRYTEAGFWLPSTLAGWNGTATRFSEEGKLGGTATWRPELRTAGLYDVAIWYPTNPETTRAAIYSVHHLGGVDEFEVDQQAGANGWFTLGRFEFEAGSEGFVQVEVRNPGYHRIDATRFLPVDAASLRPAIEAMQAPAVPAPGAATTLTATVRSQSDAPVRGDATLRTPPGWTVVPETVPIDLAAASSVDVEFTLTAPADAVVGSQHEIVLSIADATAATAVAITAPDAAGMFLIDNEDPGYAESGTWSPSSLPGHDGSASRYAGGLTGAACTWTANVPAGRYRVSVWFPGNATTTRAAPYTVVTGGGDVLVVVDQQADAGAWRQLGFFDLAPETAQVRLETTSSGHFRSDAARLEPVVGAV</sequence>
<evidence type="ECO:0000259" key="2">
    <source>
        <dbReference type="Pfam" id="PF25275"/>
    </source>
</evidence>
<dbReference type="GO" id="GO:0005975">
    <property type="term" value="P:carbohydrate metabolic process"/>
    <property type="evidence" value="ECO:0007669"/>
    <property type="project" value="UniProtKB-ARBA"/>
</dbReference>
<keyword evidence="4" id="KW-1185">Reference proteome</keyword>
<dbReference type="Gene3D" id="2.60.40.10">
    <property type="entry name" value="Immunoglobulins"/>
    <property type="match status" value="2"/>
</dbReference>
<dbReference type="EMBL" id="CACRYJ010000014">
    <property type="protein sequence ID" value="VZO35617.1"/>
    <property type="molecule type" value="Genomic_DNA"/>
</dbReference>
<dbReference type="Pfam" id="PF10633">
    <property type="entry name" value="NPCBM_assoc"/>
    <property type="match status" value="2"/>
</dbReference>
<reference evidence="3 4" key="1">
    <citation type="submission" date="2019-11" db="EMBL/GenBank/DDBJ databases">
        <authorList>
            <person name="Criscuolo A."/>
        </authorList>
    </citation>
    <scope>NUCLEOTIDE SEQUENCE [LARGE SCALE GENOMIC DNA]</scope>
    <source>
        <strain evidence="3">CIP111667</strain>
    </source>
</reference>
<dbReference type="GO" id="GO:0047492">
    <property type="term" value="F:xanthan lyase activity"/>
    <property type="evidence" value="ECO:0007669"/>
    <property type="project" value="UniProtKB-EC"/>
</dbReference>
<evidence type="ECO:0000313" key="4">
    <source>
        <dbReference type="Proteomes" id="UP000419743"/>
    </source>
</evidence>
<dbReference type="InterPro" id="IPR033803">
    <property type="entry name" value="CBD-like_Golvesin-Xly"/>
</dbReference>
<dbReference type="Pfam" id="PF25275">
    <property type="entry name" value="Golvesin_C"/>
    <property type="match status" value="2"/>
</dbReference>
<feature type="domain" description="Alpha-galactosidase NEW3" evidence="1">
    <location>
        <begin position="1006"/>
        <end position="1080"/>
    </location>
</feature>
<name>A0A7M4DFC4_9MICO</name>
<keyword evidence="3" id="KW-0456">Lyase</keyword>
<comment type="caution">
    <text evidence="3">The sequence shown here is derived from an EMBL/GenBank/DDBJ whole genome shotgun (WGS) entry which is preliminary data.</text>
</comment>
<feature type="domain" description="Golvesin/Xly CBD-like" evidence="2">
    <location>
        <begin position="1443"/>
        <end position="1565"/>
    </location>
</feature>